<dbReference type="AlphaFoldDB" id="A0A1R3SRD6"/>
<evidence type="ECO:0000259" key="7">
    <source>
        <dbReference type="Pfam" id="PF07980"/>
    </source>
</evidence>
<evidence type="ECO:0000256" key="6">
    <source>
        <dbReference type="SAM" id="SignalP"/>
    </source>
</evidence>
<proteinExistence type="inferred from homology"/>
<evidence type="ECO:0000259" key="8">
    <source>
        <dbReference type="Pfam" id="PF14322"/>
    </source>
</evidence>
<keyword evidence="4" id="KW-0472">Membrane</keyword>
<evidence type="ECO:0000256" key="4">
    <source>
        <dbReference type="ARBA" id="ARBA00023136"/>
    </source>
</evidence>
<name>A0A1R3SRD6_9BACT</name>
<feature type="signal peptide" evidence="6">
    <location>
        <begin position="1"/>
        <end position="22"/>
    </location>
</feature>
<evidence type="ECO:0000256" key="3">
    <source>
        <dbReference type="ARBA" id="ARBA00022729"/>
    </source>
</evidence>
<dbReference type="GO" id="GO:0009279">
    <property type="term" value="C:cell outer membrane"/>
    <property type="evidence" value="ECO:0007669"/>
    <property type="project" value="UniProtKB-SubCell"/>
</dbReference>
<keyword evidence="3 6" id="KW-0732">Signal</keyword>
<evidence type="ECO:0000256" key="1">
    <source>
        <dbReference type="ARBA" id="ARBA00004442"/>
    </source>
</evidence>
<dbReference type="STRING" id="1642647.PSM36_0127"/>
<keyword evidence="5" id="KW-0998">Cell outer membrane</keyword>
<reference evidence="9 10" key="1">
    <citation type="submission" date="2016-08" db="EMBL/GenBank/DDBJ databases">
        <authorList>
            <person name="Seilhamer J.J."/>
        </authorList>
    </citation>
    <scope>NUCLEOTIDE SEQUENCE [LARGE SCALE GENOMIC DNA]</scope>
    <source>
        <strain evidence="9">M3/6</strain>
    </source>
</reference>
<evidence type="ECO:0000313" key="9">
    <source>
        <dbReference type="EMBL" id="SCD18963.1"/>
    </source>
</evidence>
<dbReference type="Gene3D" id="1.25.40.390">
    <property type="match status" value="1"/>
</dbReference>
<evidence type="ECO:0000256" key="5">
    <source>
        <dbReference type="ARBA" id="ARBA00023237"/>
    </source>
</evidence>
<dbReference type="Pfam" id="PF14322">
    <property type="entry name" value="SusD-like_3"/>
    <property type="match status" value="1"/>
</dbReference>
<organism evidence="9 10">
    <name type="scientific">Proteiniphilum saccharofermentans</name>
    <dbReference type="NCBI Taxonomy" id="1642647"/>
    <lineage>
        <taxon>Bacteria</taxon>
        <taxon>Pseudomonadati</taxon>
        <taxon>Bacteroidota</taxon>
        <taxon>Bacteroidia</taxon>
        <taxon>Bacteroidales</taxon>
        <taxon>Dysgonomonadaceae</taxon>
        <taxon>Proteiniphilum</taxon>
    </lineage>
</organism>
<gene>
    <name evidence="9" type="ORF">PSM36_0127</name>
</gene>
<dbReference type="SUPFAM" id="SSF48452">
    <property type="entry name" value="TPR-like"/>
    <property type="match status" value="1"/>
</dbReference>
<accession>A0A1R3SRD6</accession>
<dbReference type="EMBL" id="LT605205">
    <property type="protein sequence ID" value="SCD18963.1"/>
    <property type="molecule type" value="Genomic_DNA"/>
</dbReference>
<dbReference type="Proteomes" id="UP000187464">
    <property type="component" value="Chromosome I"/>
</dbReference>
<evidence type="ECO:0000256" key="2">
    <source>
        <dbReference type="ARBA" id="ARBA00006275"/>
    </source>
</evidence>
<feature type="domain" description="SusD-like N-terminal" evidence="8">
    <location>
        <begin position="24"/>
        <end position="221"/>
    </location>
</feature>
<evidence type="ECO:0000313" key="10">
    <source>
        <dbReference type="Proteomes" id="UP000187464"/>
    </source>
</evidence>
<dbReference type="InterPro" id="IPR033985">
    <property type="entry name" value="SusD-like_N"/>
</dbReference>
<dbReference type="PROSITE" id="PS51257">
    <property type="entry name" value="PROKAR_LIPOPROTEIN"/>
    <property type="match status" value="1"/>
</dbReference>
<comment type="subcellular location">
    <subcellularLocation>
        <location evidence="1">Cell outer membrane</location>
    </subcellularLocation>
</comment>
<dbReference type="KEGG" id="psac:PSM36_0127"/>
<dbReference type="InterPro" id="IPR012944">
    <property type="entry name" value="SusD_RagB_dom"/>
</dbReference>
<feature type="domain" description="RagB/SusD" evidence="7">
    <location>
        <begin position="348"/>
        <end position="505"/>
    </location>
</feature>
<dbReference type="RefSeq" id="WP_076928346.1">
    <property type="nucleotide sequence ID" value="NZ_LT605205.1"/>
</dbReference>
<feature type="chain" id="PRO_5012774385" evidence="6">
    <location>
        <begin position="23"/>
        <end position="506"/>
    </location>
</feature>
<dbReference type="InterPro" id="IPR011990">
    <property type="entry name" value="TPR-like_helical_dom_sf"/>
</dbReference>
<protein>
    <submittedName>
        <fullName evidence="9">RagB/SusD domain protein</fullName>
    </submittedName>
</protein>
<keyword evidence="10" id="KW-1185">Reference proteome</keyword>
<dbReference type="Pfam" id="PF07980">
    <property type="entry name" value="SusD_RagB"/>
    <property type="match status" value="1"/>
</dbReference>
<comment type="similarity">
    <text evidence="2">Belongs to the SusD family.</text>
</comment>
<sequence>MKKYILILISCILLGMTGTSCTTDFLDVESPDKVFVDEYYNSDERIFEALVAAYDPLKWFDYAWGQYTHIGLVSDVMADDVYVGGADENDCIYLHRMFNYNALPTSVVSDLWTTFYSGVNRSNVVVENIENVTDISNENKALYTAEAKVLRSFYYTWLWKLWGNIPYYEQNLTFPYIHEQSTADDVYNGIITSLEDAIDNGGLPMRTTAQWYGRVSKAMAYMLYTEVVMYQQDESRYSKALSYMEEIIASGSYDLVDDFALIWEEAGEWNTESIFEINYVSTAGKRAWDNATGAGGSVYPKFIGINNLGSSPDYEGGWGFEPVRVETYEMYDEADERRDGGILNFADYTVSTGATYTGRYQDTGYFLRKYLPRVGGNAGHAADADMNYNNNFRVYRYAETLLYASELLARGVSGKGTAQNYLNEVRDRAGLGSIPATVDNIIQERRLEFVGEGKRYWDLVRTGKATTVLVPDGQYRTNSWTPNKKYLPIPQNEIDAAQGTLTQNNY</sequence>